<accession>A0A844WEJ5</accession>
<feature type="transmembrane region" description="Helical" evidence="9">
    <location>
        <begin position="245"/>
        <end position="264"/>
    </location>
</feature>
<protein>
    <submittedName>
        <fullName evidence="10">TrkH family potassium uptake protein</fullName>
    </submittedName>
</protein>
<evidence type="ECO:0000313" key="10">
    <source>
        <dbReference type="EMBL" id="MWB77449.1"/>
    </source>
</evidence>
<feature type="transmembrane region" description="Helical" evidence="9">
    <location>
        <begin position="358"/>
        <end position="384"/>
    </location>
</feature>
<dbReference type="GO" id="GO:0008324">
    <property type="term" value="F:monoatomic cation transmembrane transporter activity"/>
    <property type="evidence" value="ECO:0007669"/>
    <property type="project" value="InterPro"/>
</dbReference>
<dbReference type="PANTHER" id="PTHR32024:SF2">
    <property type="entry name" value="TRK SYSTEM POTASSIUM UPTAKE PROTEIN TRKG-RELATED"/>
    <property type="match status" value="1"/>
</dbReference>
<evidence type="ECO:0000313" key="11">
    <source>
        <dbReference type="Proteomes" id="UP000443843"/>
    </source>
</evidence>
<dbReference type="Pfam" id="PF02386">
    <property type="entry name" value="TrkH"/>
    <property type="match status" value="1"/>
</dbReference>
<feature type="transmembrane region" description="Helical" evidence="9">
    <location>
        <begin position="142"/>
        <end position="167"/>
    </location>
</feature>
<dbReference type="InterPro" id="IPR003445">
    <property type="entry name" value="Cat_transpt"/>
</dbReference>
<dbReference type="GO" id="GO:0030001">
    <property type="term" value="P:metal ion transport"/>
    <property type="evidence" value="ECO:0007669"/>
    <property type="project" value="UniProtKB-ARBA"/>
</dbReference>
<keyword evidence="6 9" id="KW-1133">Transmembrane helix</keyword>
<evidence type="ECO:0000256" key="9">
    <source>
        <dbReference type="SAM" id="Phobius"/>
    </source>
</evidence>
<evidence type="ECO:0000256" key="2">
    <source>
        <dbReference type="ARBA" id="ARBA00009137"/>
    </source>
</evidence>
<keyword evidence="5 9" id="KW-0812">Transmembrane</keyword>
<evidence type="ECO:0000256" key="6">
    <source>
        <dbReference type="ARBA" id="ARBA00022989"/>
    </source>
</evidence>
<comment type="similarity">
    <text evidence="2">Belongs to the TrkH potassium transport family.</text>
</comment>
<proteinExistence type="inferred from homology"/>
<feature type="transmembrane region" description="Helical" evidence="9">
    <location>
        <begin position="41"/>
        <end position="58"/>
    </location>
</feature>
<dbReference type="RefSeq" id="WP_160381702.1">
    <property type="nucleotide sequence ID" value="NZ_WNXQ01000002.1"/>
</dbReference>
<dbReference type="AlphaFoldDB" id="A0A844WEJ5"/>
<comment type="subcellular location">
    <subcellularLocation>
        <location evidence="1">Cell membrane</location>
        <topology evidence="1">Multi-pass membrane protein</topology>
    </subcellularLocation>
</comment>
<feature type="transmembrane region" description="Helical" evidence="9">
    <location>
        <begin position="217"/>
        <end position="238"/>
    </location>
</feature>
<evidence type="ECO:0000256" key="5">
    <source>
        <dbReference type="ARBA" id="ARBA00022692"/>
    </source>
</evidence>
<feature type="transmembrane region" description="Helical" evidence="9">
    <location>
        <begin position="70"/>
        <end position="92"/>
    </location>
</feature>
<feature type="transmembrane region" description="Helical" evidence="9">
    <location>
        <begin position="187"/>
        <end position="211"/>
    </location>
</feature>
<organism evidence="10 11">
    <name type="scientific">Pseudooceanicola pacificus</name>
    <dbReference type="NCBI Taxonomy" id="2676438"/>
    <lineage>
        <taxon>Bacteria</taxon>
        <taxon>Pseudomonadati</taxon>
        <taxon>Pseudomonadota</taxon>
        <taxon>Alphaproteobacteria</taxon>
        <taxon>Rhodobacterales</taxon>
        <taxon>Paracoccaceae</taxon>
        <taxon>Pseudooceanicola</taxon>
    </lineage>
</organism>
<keyword evidence="8 9" id="KW-0472">Membrane</keyword>
<reference evidence="10 11" key="1">
    <citation type="submission" date="2019-11" db="EMBL/GenBank/DDBJ databases">
        <title>Pseudooceanicola pacifica sp. nov., isolated from deep-sea sediment of the Pacific Ocean.</title>
        <authorList>
            <person name="Lyu L."/>
        </authorList>
    </citation>
    <scope>NUCLEOTIDE SEQUENCE [LARGE SCALE GENOMIC DNA]</scope>
    <source>
        <strain evidence="10 11">216_PA32_1</strain>
    </source>
</reference>
<evidence type="ECO:0000256" key="1">
    <source>
        <dbReference type="ARBA" id="ARBA00004651"/>
    </source>
</evidence>
<keyword evidence="3" id="KW-0813">Transport</keyword>
<dbReference type="Proteomes" id="UP000443843">
    <property type="component" value="Unassembled WGS sequence"/>
</dbReference>
<evidence type="ECO:0000256" key="4">
    <source>
        <dbReference type="ARBA" id="ARBA00022475"/>
    </source>
</evidence>
<sequence length="505" mass="54847">MRVRLQDQPLFLLLAAFASASMFLPALYALSVEDFTSARTFLYSGLLGLFLSGIIALARGPRRRGRKEELNGLLALFAAFLFLPILLALPFYETLRTTTYLNSYFEMVSSLTTTGATIFEDPRRLPNALHLWRAQVGWMGGLLMWIAAGAVMAPLLLGGFEVTSVAYDHMGETRLDQFRRAALLRRVGRISALLVPVYAGLTGALWLFLIIGGDTAFVALCHAMSTMATSGISPVGGIRNSQSGMGGEIVIFLFLFFALSRMTFSSDTSSARQVIWRDPEFRMGAALILIVPGLLFLRHWVAAFEVDSGEDLMLGLRALWGALFTTLSFLSTTGFVSAEWETARMWSGLGTPGMILMGLAMIGGGVATTAGGVKLLRVFALYLASRRELERLVHPHSIGGSGSMSRRMRRRGAHHAWIFFMLFAMTLAAATTLLAALGSGFEAAMLMSIAALTTTGPLIHAAADVPISLAELGPWAKATLCAVMIMGRLELLAIIALFNPDLWRE</sequence>
<keyword evidence="4" id="KW-1003">Cell membrane</keyword>
<keyword evidence="11" id="KW-1185">Reference proteome</keyword>
<evidence type="ECO:0000256" key="7">
    <source>
        <dbReference type="ARBA" id="ARBA00023065"/>
    </source>
</evidence>
<gene>
    <name evidence="10" type="ORF">GLS40_05375</name>
</gene>
<keyword evidence="7" id="KW-0406">Ion transport</keyword>
<evidence type="ECO:0000256" key="8">
    <source>
        <dbReference type="ARBA" id="ARBA00023136"/>
    </source>
</evidence>
<feature type="transmembrane region" description="Helical" evidence="9">
    <location>
        <begin position="416"/>
        <end position="437"/>
    </location>
</feature>
<evidence type="ECO:0000256" key="3">
    <source>
        <dbReference type="ARBA" id="ARBA00022448"/>
    </source>
</evidence>
<dbReference type="EMBL" id="WNXQ01000002">
    <property type="protein sequence ID" value="MWB77449.1"/>
    <property type="molecule type" value="Genomic_DNA"/>
</dbReference>
<comment type="caution">
    <text evidence="10">The sequence shown here is derived from an EMBL/GenBank/DDBJ whole genome shotgun (WGS) entry which is preliminary data.</text>
</comment>
<dbReference type="GO" id="GO:0005886">
    <property type="term" value="C:plasma membrane"/>
    <property type="evidence" value="ECO:0007669"/>
    <property type="project" value="UniProtKB-SubCell"/>
</dbReference>
<name>A0A844WEJ5_9RHOB</name>
<feature type="transmembrane region" description="Helical" evidence="9">
    <location>
        <begin position="318"/>
        <end position="338"/>
    </location>
</feature>
<feature type="transmembrane region" description="Helical" evidence="9">
    <location>
        <begin position="284"/>
        <end position="306"/>
    </location>
</feature>
<dbReference type="PANTHER" id="PTHR32024">
    <property type="entry name" value="TRK SYSTEM POTASSIUM UPTAKE PROTEIN TRKG-RELATED"/>
    <property type="match status" value="1"/>
</dbReference>